<keyword evidence="2" id="KW-1185">Reference proteome</keyword>
<dbReference type="EMBL" id="WQLW01000002">
    <property type="protein sequence ID" value="MVO08426.1"/>
    <property type="molecule type" value="Genomic_DNA"/>
</dbReference>
<name>A0A6I4IRT2_9FLAO</name>
<sequence>MEHLPKDKQIILFDGVCNLCESSVQFIIKRDTNDVFRFVAIQSELGQKIIKHIGIDISKTDSIILYIPGKAYFYKAEAALQIAKRIKGFYALLGYFNFIPNFIKNTVYDYIAKNRYKWYGKKEACMIPTPELKAKFL</sequence>
<dbReference type="InterPro" id="IPR052927">
    <property type="entry name" value="DCC_oxidoreductase"/>
</dbReference>
<dbReference type="PANTHER" id="PTHR33639">
    <property type="entry name" value="THIOL-DISULFIDE OXIDOREDUCTASE DCC"/>
    <property type="match status" value="1"/>
</dbReference>
<proteinExistence type="predicted"/>
<accession>A0A6I4IRT2</accession>
<dbReference type="GO" id="GO:0015035">
    <property type="term" value="F:protein-disulfide reductase activity"/>
    <property type="evidence" value="ECO:0007669"/>
    <property type="project" value="InterPro"/>
</dbReference>
<dbReference type="PANTHER" id="PTHR33639:SF2">
    <property type="entry name" value="DUF393 DOMAIN-CONTAINING PROTEIN"/>
    <property type="match status" value="1"/>
</dbReference>
<comment type="caution">
    <text evidence="1">The sequence shown here is derived from an EMBL/GenBank/DDBJ whole genome shotgun (WGS) entry which is preliminary data.</text>
</comment>
<dbReference type="InterPro" id="IPR007263">
    <property type="entry name" value="DCC1-like"/>
</dbReference>
<dbReference type="Pfam" id="PF04134">
    <property type="entry name" value="DCC1-like"/>
    <property type="match status" value="1"/>
</dbReference>
<gene>
    <name evidence="1" type="ORF">GOQ30_04515</name>
</gene>
<evidence type="ECO:0000313" key="2">
    <source>
        <dbReference type="Proteomes" id="UP000431264"/>
    </source>
</evidence>
<dbReference type="Proteomes" id="UP000431264">
    <property type="component" value="Unassembled WGS sequence"/>
</dbReference>
<protein>
    <submittedName>
        <fullName evidence="1">DUF393 domain-containing protein</fullName>
    </submittedName>
</protein>
<reference evidence="2" key="1">
    <citation type="submission" date="2019-05" db="EMBL/GenBank/DDBJ databases">
        <title>Flavobacterium profundi sp. nov., isolated from a deep-sea seamount.</title>
        <authorList>
            <person name="Zhang D.-C."/>
        </authorList>
    </citation>
    <scope>NUCLEOTIDE SEQUENCE [LARGE SCALE GENOMIC DNA]</scope>
    <source>
        <strain evidence="2">TP390</strain>
    </source>
</reference>
<organism evidence="1 2">
    <name type="scientific">Flavobacterium profundi</name>
    <dbReference type="NCBI Taxonomy" id="1774945"/>
    <lineage>
        <taxon>Bacteria</taxon>
        <taxon>Pseudomonadati</taxon>
        <taxon>Bacteroidota</taxon>
        <taxon>Flavobacteriia</taxon>
        <taxon>Flavobacteriales</taxon>
        <taxon>Flavobacteriaceae</taxon>
        <taxon>Flavobacterium</taxon>
    </lineage>
</organism>
<dbReference type="AlphaFoldDB" id="A0A6I4IRT2"/>
<evidence type="ECO:0000313" key="1">
    <source>
        <dbReference type="EMBL" id="MVO08426.1"/>
    </source>
</evidence>